<protein>
    <submittedName>
        <fullName evidence="8">Solute carrier family 22 member 13-like</fullName>
    </submittedName>
</protein>
<keyword evidence="2 5" id="KW-0812">Transmembrane</keyword>
<accession>A0A8B7ZZJ2</accession>
<dbReference type="Gene3D" id="1.20.1250.20">
    <property type="entry name" value="MFS general substrate transporter like domains"/>
    <property type="match status" value="1"/>
</dbReference>
<dbReference type="GO" id="GO:0022857">
    <property type="term" value="F:transmembrane transporter activity"/>
    <property type="evidence" value="ECO:0007669"/>
    <property type="project" value="InterPro"/>
</dbReference>
<dbReference type="RefSeq" id="XP_022108996.1">
    <property type="nucleotide sequence ID" value="XM_022253304.1"/>
</dbReference>
<keyword evidence="7" id="KW-1185">Reference proteome</keyword>
<feature type="transmembrane region" description="Helical" evidence="5">
    <location>
        <begin position="155"/>
        <end position="173"/>
    </location>
</feature>
<feature type="transmembrane region" description="Helical" evidence="5">
    <location>
        <begin position="236"/>
        <end position="259"/>
    </location>
</feature>
<dbReference type="InterPro" id="IPR020846">
    <property type="entry name" value="MFS_dom"/>
</dbReference>
<keyword evidence="4 5" id="KW-0472">Membrane</keyword>
<dbReference type="PANTHER" id="PTHR24064">
    <property type="entry name" value="SOLUTE CARRIER FAMILY 22 MEMBER"/>
    <property type="match status" value="1"/>
</dbReference>
<evidence type="ECO:0000313" key="7">
    <source>
        <dbReference type="Proteomes" id="UP000694845"/>
    </source>
</evidence>
<evidence type="ECO:0000313" key="8">
    <source>
        <dbReference type="RefSeq" id="XP_022108996.1"/>
    </source>
</evidence>
<evidence type="ECO:0000256" key="2">
    <source>
        <dbReference type="ARBA" id="ARBA00022692"/>
    </source>
</evidence>
<feature type="transmembrane region" description="Helical" evidence="5">
    <location>
        <begin position="380"/>
        <end position="400"/>
    </location>
</feature>
<feature type="transmembrane region" description="Helical" evidence="5">
    <location>
        <begin position="265"/>
        <end position="283"/>
    </location>
</feature>
<keyword evidence="3 5" id="KW-1133">Transmembrane helix</keyword>
<name>A0A8B7ZZJ2_ACAPL</name>
<dbReference type="SUPFAM" id="SSF103473">
    <property type="entry name" value="MFS general substrate transporter"/>
    <property type="match status" value="1"/>
</dbReference>
<evidence type="ECO:0000256" key="5">
    <source>
        <dbReference type="SAM" id="Phobius"/>
    </source>
</evidence>
<feature type="transmembrane region" description="Helical" evidence="5">
    <location>
        <begin position="208"/>
        <end position="229"/>
    </location>
</feature>
<evidence type="ECO:0000256" key="4">
    <source>
        <dbReference type="ARBA" id="ARBA00023136"/>
    </source>
</evidence>
<feature type="transmembrane region" description="Helical" evidence="5">
    <location>
        <begin position="498"/>
        <end position="515"/>
    </location>
</feature>
<evidence type="ECO:0000256" key="3">
    <source>
        <dbReference type="ARBA" id="ARBA00022989"/>
    </source>
</evidence>
<feature type="transmembrane region" description="Helical" evidence="5">
    <location>
        <begin position="21"/>
        <end position="43"/>
    </location>
</feature>
<dbReference type="Proteomes" id="UP000694845">
    <property type="component" value="Unplaced"/>
</dbReference>
<feature type="transmembrane region" description="Helical" evidence="5">
    <location>
        <begin position="348"/>
        <end position="368"/>
    </location>
</feature>
<gene>
    <name evidence="8" type="primary">LOC110989148</name>
</gene>
<comment type="subcellular location">
    <subcellularLocation>
        <location evidence="1">Membrane</location>
        <topology evidence="1">Multi-pass membrane protein</topology>
    </subcellularLocation>
</comment>
<dbReference type="OrthoDB" id="5141738at2759"/>
<evidence type="ECO:0000256" key="1">
    <source>
        <dbReference type="ARBA" id="ARBA00004141"/>
    </source>
</evidence>
<feature type="transmembrane region" description="Helical" evidence="5">
    <location>
        <begin position="439"/>
        <end position="457"/>
    </location>
</feature>
<proteinExistence type="predicted"/>
<evidence type="ECO:0000259" key="6">
    <source>
        <dbReference type="PROSITE" id="PS50850"/>
    </source>
</evidence>
<dbReference type="InterPro" id="IPR036259">
    <property type="entry name" value="MFS_trans_sf"/>
</dbReference>
<dbReference type="KEGG" id="aplc:110989148"/>
<organism evidence="7 8">
    <name type="scientific">Acanthaster planci</name>
    <name type="common">Crown-of-thorns starfish</name>
    <dbReference type="NCBI Taxonomy" id="133434"/>
    <lineage>
        <taxon>Eukaryota</taxon>
        <taxon>Metazoa</taxon>
        <taxon>Echinodermata</taxon>
        <taxon>Eleutherozoa</taxon>
        <taxon>Asterozoa</taxon>
        <taxon>Asteroidea</taxon>
        <taxon>Valvatacea</taxon>
        <taxon>Valvatida</taxon>
        <taxon>Acanthasteridae</taxon>
        <taxon>Acanthaster</taxon>
    </lineage>
</organism>
<dbReference type="InterPro" id="IPR005828">
    <property type="entry name" value="MFS_sugar_transport-like"/>
</dbReference>
<dbReference type="GeneID" id="110989148"/>
<feature type="transmembrane region" description="Helical" evidence="5">
    <location>
        <begin position="412"/>
        <end position="433"/>
    </location>
</feature>
<feature type="transmembrane region" description="Helical" evidence="5">
    <location>
        <begin position="180"/>
        <end position="202"/>
    </location>
</feature>
<dbReference type="AlphaFoldDB" id="A0A8B7ZZJ2"/>
<feature type="domain" description="Major facilitator superfamily (MFS) profile" evidence="6">
    <location>
        <begin position="97"/>
        <end position="520"/>
    </location>
</feature>
<dbReference type="CDD" id="cd17317">
    <property type="entry name" value="MFS_SLC22"/>
    <property type="match status" value="1"/>
</dbReference>
<dbReference type="OMA" id="YHESIFT"/>
<dbReference type="PROSITE" id="PS50850">
    <property type="entry name" value="MFS"/>
    <property type="match status" value="1"/>
</dbReference>
<sequence>MKLDDIIPLLGNFGRYQFFMVCYMGSVSIVLCLTILGNVFYAAGTGHWCSVLPEENCSGWTEFRDNCTEVKRSLFSPLEGNDSTRPYSSCKQWELPDGYVFDPDVPLDDADNETLEEVPCEDGWEYDRSQYRSTTVTDFNLVCDDINLPGLAQSIYFAGFLVGSLVMGTVSDWCGRKRSLLLGLLFWFVGFIVTSFSVNIYMYTAFRFLAGFGGIGAYISTYVLLLEVVGQAWRNAVTMIAGIFFAVGYFILATAAMFVRDWRTLSLVLSVPSVVLLFPVIFVQESIRWLVSKGRIDEAETVLRRVAKFNMKTLPDVLFDQADAQEQMESQKSKIPPSAIDLYRSPNMLLKTLNLQFNWMVNNLVYYGLSQSTGELGVNIYWAFFVSGAVEIPALFYAVFGVEWFGRKWNTAVLELIGGIACLATIFIPTGIWRTVVSMVGKFCISVTFSLIYLYSIEVFPTPVRAVGVGVCSIASRIGAILSPVILLSKHAAADLPLILFGSSAVIAGLLVFFLPETKGRKLPQTLKEGEEIGKCRCLRRGADDQSAIDLYETNVNKDSAAILTDLASN</sequence>
<feature type="transmembrane region" description="Helical" evidence="5">
    <location>
        <begin position="464"/>
        <end position="486"/>
    </location>
</feature>
<reference evidence="8" key="1">
    <citation type="submission" date="2025-08" db="UniProtKB">
        <authorList>
            <consortium name="RefSeq"/>
        </authorList>
    </citation>
    <scope>IDENTIFICATION</scope>
</reference>
<dbReference type="Pfam" id="PF00083">
    <property type="entry name" value="Sugar_tr"/>
    <property type="match status" value="1"/>
</dbReference>
<dbReference type="GO" id="GO:0016020">
    <property type="term" value="C:membrane"/>
    <property type="evidence" value="ECO:0007669"/>
    <property type="project" value="UniProtKB-SubCell"/>
</dbReference>